<feature type="coiled-coil region" evidence="5">
    <location>
        <begin position="602"/>
        <end position="629"/>
    </location>
</feature>
<dbReference type="PANTHER" id="PTHR47718">
    <property type="entry name" value="OS01G0519700 PROTEIN"/>
    <property type="match status" value="1"/>
</dbReference>
<protein>
    <recommendedName>
        <fullName evidence="7">SWIM-type domain-containing protein</fullName>
    </recommendedName>
</protein>
<evidence type="ECO:0000256" key="1">
    <source>
        <dbReference type="ARBA" id="ARBA00022723"/>
    </source>
</evidence>
<dbReference type="AlphaFoldDB" id="A0A921UQ71"/>
<dbReference type="Proteomes" id="UP000807115">
    <property type="component" value="Chromosome 3"/>
</dbReference>
<evidence type="ECO:0000256" key="3">
    <source>
        <dbReference type="ARBA" id="ARBA00022833"/>
    </source>
</evidence>
<accession>A0A921UQ71</accession>
<dbReference type="InterPro" id="IPR007527">
    <property type="entry name" value="Znf_SWIM"/>
</dbReference>
<feature type="compositionally biased region" description="Basic and acidic residues" evidence="6">
    <location>
        <begin position="692"/>
        <end position="704"/>
    </location>
</feature>
<dbReference type="InterPro" id="IPR018289">
    <property type="entry name" value="MULE_transposase_dom"/>
</dbReference>
<sequence length="727" mass="86181">MEFKTRDDAHHFFGFYGFIAGFEVVVTHTTRTTSKKRNNEIYKQEMRCHRYGKGTQKKTEEQEEQEQMHDEAKKKGAKRKTNIQVKSNCPVLMEVKLENDKWKVVRLDLDHNHELSPQNRNQLFSGRKYMTDMEKSMIRTLNNNNIPTRKMIAILSYLRGNVTALPYKAKHVQNERTKINREVKGNDMNKVIHYFMKRAAEDSTFFYKLHVDEENKVKSIYWREGISLKWYAEYGDFLSFDTTYMTNRYNLPVAPIVGISGHGHTIIFGCAFISDETTETFKWLFETFLESMGGKHPKTIITDQDQAMRAAIATVMPQTTHRNCFFHIKSKCYNKNGRCFAKNEGLPERFEDIVNNSVTEEEFEYLWQKMIADYKLEQNKYFNKMWENRNRFIPVYFKEDFYPFLQSTGRKYQRIIDRISIMENTEDNVSKQKRPKELQTGYKIELQAAELYNRNIFLKFQFQLKMTERLKYKETEDGKCFEVWHKSNRVHQLQTNRKYIVLTDLTKGKEEFSCICAKFSKDGILCCHILKVIVEEEIDEIPEKYFIDRWRKKESKLIRRQPEETPATNELLRFNVLSRKAALLTSKGSKSEDLMTYLDEEFDRINQEMDLIKQAIEEEQEDSTQVEEEHNEQILHLEDPIRIKNKGRPKKPVRLKAIVEEIKQKMAAQQAKKNKNPTSRSPAGKSKKKQKKATEDIAKEERRPSAKKALAPQMKTYIYKHKYASMM</sequence>
<evidence type="ECO:0000313" key="9">
    <source>
        <dbReference type="Proteomes" id="UP000807115"/>
    </source>
</evidence>
<dbReference type="GO" id="GO:0008270">
    <property type="term" value="F:zinc ion binding"/>
    <property type="evidence" value="ECO:0007669"/>
    <property type="project" value="UniProtKB-KW"/>
</dbReference>
<dbReference type="InterPro" id="IPR004330">
    <property type="entry name" value="FAR1_DNA_bnd_dom"/>
</dbReference>
<reference evidence="8" key="2">
    <citation type="submission" date="2020-10" db="EMBL/GenBank/DDBJ databases">
        <authorList>
            <person name="Cooper E.A."/>
            <person name="Brenton Z.W."/>
            <person name="Flinn B.S."/>
            <person name="Jenkins J."/>
            <person name="Shu S."/>
            <person name="Flowers D."/>
            <person name="Luo F."/>
            <person name="Wang Y."/>
            <person name="Xia P."/>
            <person name="Barry K."/>
            <person name="Daum C."/>
            <person name="Lipzen A."/>
            <person name="Yoshinaga Y."/>
            <person name="Schmutz J."/>
            <person name="Saski C."/>
            <person name="Vermerris W."/>
            <person name="Kresovich S."/>
        </authorList>
    </citation>
    <scope>NUCLEOTIDE SEQUENCE</scope>
</reference>
<evidence type="ECO:0000256" key="4">
    <source>
        <dbReference type="PROSITE-ProRule" id="PRU00325"/>
    </source>
</evidence>
<keyword evidence="5" id="KW-0175">Coiled coil</keyword>
<dbReference type="Pfam" id="PF10551">
    <property type="entry name" value="MULE"/>
    <property type="match status" value="1"/>
</dbReference>
<organism evidence="8 9">
    <name type="scientific">Sorghum bicolor</name>
    <name type="common">Sorghum</name>
    <name type="synonym">Sorghum vulgare</name>
    <dbReference type="NCBI Taxonomy" id="4558"/>
    <lineage>
        <taxon>Eukaryota</taxon>
        <taxon>Viridiplantae</taxon>
        <taxon>Streptophyta</taxon>
        <taxon>Embryophyta</taxon>
        <taxon>Tracheophyta</taxon>
        <taxon>Spermatophyta</taxon>
        <taxon>Magnoliopsida</taxon>
        <taxon>Liliopsida</taxon>
        <taxon>Poales</taxon>
        <taxon>Poaceae</taxon>
        <taxon>PACMAD clade</taxon>
        <taxon>Panicoideae</taxon>
        <taxon>Andropogonodae</taxon>
        <taxon>Andropogoneae</taxon>
        <taxon>Sorghinae</taxon>
        <taxon>Sorghum</taxon>
    </lineage>
</organism>
<name>A0A921UQ71_SORBI</name>
<gene>
    <name evidence="8" type="ORF">BDA96_03G168700</name>
</gene>
<dbReference type="EMBL" id="CM027682">
    <property type="protein sequence ID" value="KAG0537671.1"/>
    <property type="molecule type" value="Genomic_DNA"/>
</dbReference>
<dbReference type="Pfam" id="PF03101">
    <property type="entry name" value="FAR1"/>
    <property type="match status" value="1"/>
</dbReference>
<dbReference type="InterPro" id="IPR006564">
    <property type="entry name" value="Znf_PMZ"/>
</dbReference>
<dbReference type="PANTHER" id="PTHR47718:SF5">
    <property type="entry name" value="PROTEIN FAR1-RELATED SEQUENCE 8-LIKE"/>
    <property type="match status" value="1"/>
</dbReference>
<feature type="region of interest" description="Disordered" evidence="6">
    <location>
        <begin position="49"/>
        <end position="81"/>
    </location>
</feature>
<keyword evidence="1" id="KW-0479">Metal-binding</keyword>
<comment type="caution">
    <text evidence="8">The sequence shown here is derived from an EMBL/GenBank/DDBJ whole genome shotgun (WGS) entry which is preliminary data.</text>
</comment>
<evidence type="ECO:0000256" key="5">
    <source>
        <dbReference type="SAM" id="Coils"/>
    </source>
</evidence>
<evidence type="ECO:0000313" key="8">
    <source>
        <dbReference type="EMBL" id="KAG0537671.1"/>
    </source>
</evidence>
<evidence type="ECO:0000256" key="2">
    <source>
        <dbReference type="ARBA" id="ARBA00022771"/>
    </source>
</evidence>
<proteinExistence type="predicted"/>
<feature type="domain" description="SWIM-type" evidence="7">
    <location>
        <begin position="499"/>
        <end position="537"/>
    </location>
</feature>
<evidence type="ECO:0000259" key="7">
    <source>
        <dbReference type="PROSITE" id="PS50966"/>
    </source>
</evidence>
<keyword evidence="2 4" id="KW-0863">Zinc-finger</keyword>
<feature type="region of interest" description="Disordered" evidence="6">
    <location>
        <begin position="665"/>
        <end position="715"/>
    </location>
</feature>
<evidence type="ECO:0000256" key="6">
    <source>
        <dbReference type="SAM" id="MobiDB-lite"/>
    </source>
</evidence>
<reference evidence="8" key="1">
    <citation type="journal article" date="2019" name="BMC Genomics">
        <title>A new reference genome for Sorghum bicolor reveals high levels of sequence similarity between sweet and grain genotypes: implications for the genetics of sugar metabolism.</title>
        <authorList>
            <person name="Cooper E.A."/>
            <person name="Brenton Z.W."/>
            <person name="Flinn B.S."/>
            <person name="Jenkins J."/>
            <person name="Shu S."/>
            <person name="Flowers D."/>
            <person name="Luo F."/>
            <person name="Wang Y."/>
            <person name="Xia P."/>
            <person name="Barry K."/>
            <person name="Daum C."/>
            <person name="Lipzen A."/>
            <person name="Yoshinaga Y."/>
            <person name="Schmutz J."/>
            <person name="Saski C."/>
            <person name="Vermerris W."/>
            <person name="Kresovich S."/>
        </authorList>
    </citation>
    <scope>NUCLEOTIDE SEQUENCE</scope>
</reference>
<dbReference type="PROSITE" id="PS50966">
    <property type="entry name" value="ZF_SWIM"/>
    <property type="match status" value="1"/>
</dbReference>
<keyword evidence="3" id="KW-0862">Zinc</keyword>
<dbReference type="SMART" id="SM00575">
    <property type="entry name" value="ZnF_PMZ"/>
    <property type="match status" value="1"/>
</dbReference>